<dbReference type="Proteomes" id="UP000594263">
    <property type="component" value="Unplaced"/>
</dbReference>
<organism evidence="6 7">
    <name type="scientific">Kalanchoe fedtschenkoi</name>
    <name type="common">Lavender scallops</name>
    <name type="synonym">South American air plant</name>
    <dbReference type="NCBI Taxonomy" id="63787"/>
    <lineage>
        <taxon>Eukaryota</taxon>
        <taxon>Viridiplantae</taxon>
        <taxon>Streptophyta</taxon>
        <taxon>Embryophyta</taxon>
        <taxon>Tracheophyta</taxon>
        <taxon>Spermatophyta</taxon>
        <taxon>Magnoliopsida</taxon>
        <taxon>eudicotyledons</taxon>
        <taxon>Gunneridae</taxon>
        <taxon>Pentapetalae</taxon>
        <taxon>Saxifragales</taxon>
        <taxon>Crassulaceae</taxon>
        <taxon>Kalanchoe</taxon>
    </lineage>
</organism>
<feature type="signal peptide" evidence="3">
    <location>
        <begin position="1"/>
        <end position="25"/>
    </location>
</feature>
<dbReference type="SMART" id="SM00645">
    <property type="entry name" value="Pept_C1"/>
    <property type="match status" value="1"/>
</dbReference>
<dbReference type="Pfam" id="PF00112">
    <property type="entry name" value="Peptidase_C1"/>
    <property type="match status" value="1"/>
</dbReference>
<dbReference type="InterPro" id="IPR039417">
    <property type="entry name" value="Peptidase_C1A_papain-like"/>
</dbReference>
<dbReference type="Gene3D" id="3.90.70.10">
    <property type="entry name" value="Cysteine proteinases"/>
    <property type="match status" value="1"/>
</dbReference>
<dbReference type="Gramene" id="Kaladp0039s0085.1.v1.1">
    <property type="protein sequence ID" value="Kaladp0039s0085.1.v1.1"/>
    <property type="gene ID" value="Kaladp0039s0085.v1.1"/>
</dbReference>
<dbReference type="Pfam" id="PF08246">
    <property type="entry name" value="Inhibitor_I29"/>
    <property type="match status" value="1"/>
</dbReference>
<dbReference type="GO" id="GO:0006508">
    <property type="term" value="P:proteolysis"/>
    <property type="evidence" value="ECO:0007669"/>
    <property type="project" value="InterPro"/>
</dbReference>
<keyword evidence="2" id="KW-1015">Disulfide bond</keyword>
<dbReference type="InterPro" id="IPR000668">
    <property type="entry name" value="Peptidase_C1A_C"/>
</dbReference>
<dbReference type="SMART" id="SM00848">
    <property type="entry name" value="Inhibitor_I29"/>
    <property type="match status" value="1"/>
</dbReference>
<comment type="similarity">
    <text evidence="1">Belongs to the peptidase C1 family.</text>
</comment>
<reference evidence="6" key="1">
    <citation type="submission" date="2021-01" db="UniProtKB">
        <authorList>
            <consortium name="EnsemblPlants"/>
        </authorList>
    </citation>
    <scope>IDENTIFICATION</scope>
</reference>
<dbReference type="InterPro" id="IPR013201">
    <property type="entry name" value="Prot_inhib_I29"/>
</dbReference>
<dbReference type="GO" id="GO:0008234">
    <property type="term" value="F:cysteine-type peptidase activity"/>
    <property type="evidence" value="ECO:0007669"/>
    <property type="project" value="InterPro"/>
</dbReference>
<name>A0A7N0TK37_KALFE</name>
<evidence type="ECO:0000313" key="6">
    <source>
        <dbReference type="EnsemblPlants" id="Kaladp0039s0085.1.v1.1"/>
    </source>
</evidence>
<keyword evidence="3" id="KW-0732">Signal</keyword>
<evidence type="ECO:0000256" key="2">
    <source>
        <dbReference type="ARBA" id="ARBA00023157"/>
    </source>
</evidence>
<feature type="chain" id="PRO_5029560748" evidence="3">
    <location>
        <begin position="26"/>
        <end position="341"/>
    </location>
</feature>
<dbReference type="SUPFAM" id="SSF54001">
    <property type="entry name" value="Cysteine proteinases"/>
    <property type="match status" value="1"/>
</dbReference>
<proteinExistence type="inferred from homology"/>
<evidence type="ECO:0000259" key="4">
    <source>
        <dbReference type="SMART" id="SM00645"/>
    </source>
</evidence>
<dbReference type="InterPro" id="IPR038765">
    <property type="entry name" value="Papain-like_cys_pep_sf"/>
</dbReference>
<evidence type="ECO:0000256" key="3">
    <source>
        <dbReference type="SAM" id="SignalP"/>
    </source>
</evidence>
<dbReference type="FunFam" id="3.90.70.10:FF:000332">
    <property type="entry name" value="Cathepsin L1"/>
    <property type="match status" value="1"/>
</dbReference>
<sequence length="341" mass="38188">MSSFNHLLIFSVILLLSWGVPQVEPRPTLRSSMADRYKLWMAEHNKFYHTETERETRFLTFQENVNYIESVNAVGNTSYTLGVNQFADLTNEELVARFTGYQPPRVWNASTNFRYDESVSLAELPPSWDWREKGAVTPVKSQTCGNCWLFAGVAEVESVNFIAGKELEILSEQEIMDCQDLPGKGGCNGGWVQEVYDYVKHNSLTTEANYPTQPGAQTCDLAKKAGKRDARVTDYVNLPSYISDEELMKAVVQRPVAVGIDVRSPDIGAYKSGVFTGNCDFNHNHVMVIVGYGESDGLKYWILRNSWSAGWGDGGYIKIQRGTGRQEGLCGINMTPSYPVV</sequence>
<evidence type="ECO:0000313" key="7">
    <source>
        <dbReference type="Proteomes" id="UP000594263"/>
    </source>
</evidence>
<protein>
    <submittedName>
        <fullName evidence="6">Uncharacterized protein</fullName>
    </submittedName>
</protein>
<dbReference type="EnsemblPlants" id="Kaladp0039s0085.1.v1.1">
    <property type="protein sequence ID" value="Kaladp0039s0085.1.v1.1"/>
    <property type="gene ID" value="Kaladp0039s0085.v1.1"/>
</dbReference>
<evidence type="ECO:0000259" key="5">
    <source>
        <dbReference type="SMART" id="SM00848"/>
    </source>
</evidence>
<dbReference type="AlphaFoldDB" id="A0A7N0TK37"/>
<feature type="domain" description="Peptidase C1A papain C-terminal" evidence="4">
    <location>
        <begin position="124"/>
        <end position="340"/>
    </location>
</feature>
<dbReference type="PROSITE" id="PS00640">
    <property type="entry name" value="THIOL_PROTEASE_ASN"/>
    <property type="match status" value="1"/>
</dbReference>
<keyword evidence="7" id="KW-1185">Reference proteome</keyword>
<dbReference type="InterPro" id="IPR013128">
    <property type="entry name" value="Peptidase_C1A"/>
</dbReference>
<accession>A0A7N0TK37</accession>
<evidence type="ECO:0000256" key="1">
    <source>
        <dbReference type="ARBA" id="ARBA00008455"/>
    </source>
</evidence>
<dbReference type="PANTHER" id="PTHR12411">
    <property type="entry name" value="CYSTEINE PROTEASE FAMILY C1-RELATED"/>
    <property type="match status" value="1"/>
</dbReference>
<dbReference type="InterPro" id="IPR025661">
    <property type="entry name" value="Pept_asp_AS"/>
</dbReference>
<dbReference type="CDD" id="cd02248">
    <property type="entry name" value="Peptidase_C1A"/>
    <property type="match status" value="1"/>
</dbReference>
<dbReference type="PRINTS" id="PR00705">
    <property type="entry name" value="PAPAIN"/>
</dbReference>
<feature type="domain" description="Cathepsin propeptide inhibitor" evidence="5">
    <location>
        <begin position="37"/>
        <end position="94"/>
    </location>
</feature>